<feature type="transmembrane region" description="Helical" evidence="1">
    <location>
        <begin position="39"/>
        <end position="59"/>
    </location>
</feature>
<feature type="transmembrane region" description="Helical" evidence="1">
    <location>
        <begin position="106"/>
        <end position="128"/>
    </location>
</feature>
<proteinExistence type="predicted"/>
<evidence type="ECO:0008006" key="3">
    <source>
        <dbReference type="Google" id="ProtNLM"/>
    </source>
</evidence>
<protein>
    <recommendedName>
        <fullName evidence="3">Permease</fullName>
    </recommendedName>
</protein>
<sequence>MFTTITYILAIGLTILSLIKDKKKTKMALKKSWKSFENILPQFLAIVLLIGIMLSVMSPKTISALIGESSGVLGMVITGVIGSITLIPAFIAFPLVAALYENGAGITQVAMFVSTLMMVGVATVPVEMKYFGRKATLSRNVLALIFSFVLAIIMGVVLA</sequence>
<reference evidence="2" key="1">
    <citation type="submission" date="2019-08" db="EMBL/GenBank/DDBJ databases">
        <authorList>
            <person name="Kucharzyk K."/>
            <person name="Murdoch R.W."/>
            <person name="Higgins S."/>
            <person name="Loffler F."/>
        </authorList>
    </citation>
    <scope>NUCLEOTIDE SEQUENCE</scope>
</reference>
<gene>
    <name evidence="2" type="ORF">SDC9_150997</name>
</gene>
<keyword evidence="1" id="KW-0812">Transmembrane</keyword>
<dbReference type="AlphaFoldDB" id="A0A645ETB0"/>
<comment type="caution">
    <text evidence="2">The sequence shown here is derived from an EMBL/GenBank/DDBJ whole genome shotgun (WGS) entry which is preliminary data.</text>
</comment>
<name>A0A645ETB0_9ZZZZ</name>
<keyword evidence="1" id="KW-0472">Membrane</keyword>
<evidence type="ECO:0000256" key="1">
    <source>
        <dbReference type="SAM" id="Phobius"/>
    </source>
</evidence>
<accession>A0A645ETB0</accession>
<dbReference type="EMBL" id="VSSQ01049685">
    <property type="protein sequence ID" value="MPN03763.1"/>
    <property type="molecule type" value="Genomic_DNA"/>
</dbReference>
<keyword evidence="1" id="KW-1133">Transmembrane helix</keyword>
<feature type="transmembrane region" description="Helical" evidence="1">
    <location>
        <begin position="71"/>
        <end position="100"/>
    </location>
</feature>
<organism evidence="2">
    <name type="scientific">bioreactor metagenome</name>
    <dbReference type="NCBI Taxonomy" id="1076179"/>
    <lineage>
        <taxon>unclassified sequences</taxon>
        <taxon>metagenomes</taxon>
        <taxon>ecological metagenomes</taxon>
    </lineage>
</organism>
<feature type="transmembrane region" description="Helical" evidence="1">
    <location>
        <begin position="140"/>
        <end position="158"/>
    </location>
</feature>
<evidence type="ECO:0000313" key="2">
    <source>
        <dbReference type="EMBL" id="MPN03763.1"/>
    </source>
</evidence>